<comment type="caution">
    <text evidence="9">The sequence shown here is derived from an EMBL/GenBank/DDBJ whole genome shotgun (WGS) entry which is preliminary data.</text>
</comment>
<feature type="transmembrane region" description="Helical" evidence="7">
    <location>
        <begin position="397"/>
        <end position="417"/>
    </location>
</feature>
<accession>A0A7V3E6X6</accession>
<dbReference type="InterPro" id="IPR023616">
    <property type="entry name" value="Cyt_c_oxase-like_su1_dom"/>
</dbReference>
<feature type="transmembrane region" description="Helical" evidence="7">
    <location>
        <begin position="323"/>
        <end position="345"/>
    </location>
</feature>
<feature type="transmembrane region" description="Helical" evidence="7">
    <location>
        <begin position="476"/>
        <end position="497"/>
    </location>
</feature>
<dbReference type="InterPro" id="IPR000883">
    <property type="entry name" value="Cyt_C_Oxase_1"/>
</dbReference>
<feature type="transmembrane region" description="Helical" evidence="7">
    <location>
        <begin position="207"/>
        <end position="236"/>
    </location>
</feature>
<keyword evidence="6" id="KW-0408">Iron</keyword>
<evidence type="ECO:0000256" key="5">
    <source>
        <dbReference type="ARBA" id="ARBA00023136"/>
    </source>
</evidence>
<feature type="transmembrane region" description="Helical" evidence="7">
    <location>
        <begin position="288"/>
        <end position="311"/>
    </location>
</feature>
<dbReference type="Pfam" id="PF00115">
    <property type="entry name" value="COX1"/>
    <property type="match status" value="1"/>
</dbReference>
<keyword evidence="6" id="KW-0349">Heme</keyword>
<dbReference type="EMBL" id="DSUJ01000008">
    <property type="protein sequence ID" value="HFI91475.1"/>
    <property type="molecule type" value="Genomic_DNA"/>
</dbReference>
<feature type="transmembrane region" description="Helical" evidence="7">
    <location>
        <begin position="164"/>
        <end position="186"/>
    </location>
</feature>
<keyword evidence="3 6" id="KW-0812">Transmembrane</keyword>
<dbReference type="GO" id="GO:0020037">
    <property type="term" value="F:heme binding"/>
    <property type="evidence" value="ECO:0007669"/>
    <property type="project" value="InterPro"/>
</dbReference>
<feature type="transmembrane region" description="Helical" evidence="7">
    <location>
        <begin position="80"/>
        <end position="110"/>
    </location>
</feature>
<evidence type="ECO:0000256" key="2">
    <source>
        <dbReference type="ARBA" id="ARBA00022660"/>
    </source>
</evidence>
<dbReference type="GO" id="GO:0016020">
    <property type="term" value="C:membrane"/>
    <property type="evidence" value="ECO:0007669"/>
    <property type="project" value="UniProtKB-SubCell"/>
</dbReference>
<organism evidence="9">
    <name type="scientific">Ignavibacterium album</name>
    <dbReference type="NCBI Taxonomy" id="591197"/>
    <lineage>
        <taxon>Bacteria</taxon>
        <taxon>Pseudomonadati</taxon>
        <taxon>Ignavibacteriota</taxon>
        <taxon>Ignavibacteria</taxon>
        <taxon>Ignavibacteriales</taxon>
        <taxon>Ignavibacteriaceae</taxon>
        <taxon>Ignavibacterium</taxon>
    </lineage>
</organism>
<dbReference type="AlphaFoldDB" id="A0A7V3E6X6"/>
<feature type="transmembrane region" description="Helical" evidence="7">
    <location>
        <begin position="122"/>
        <end position="144"/>
    </location>
</feature>
<dbReference type="InterPro" id="IPR036927">
    <property type="entry name" value="Cyt_c_oxase-like_su1_sf"/>
</dbReference>
<feature type="domain" description="Cytochrome oxidase subunit I profile" evidence="8">
    <location>
        <begin position="23"/>
        <end position="533"/>
    </location>
</feature>
<keyword evidence="6" id="KW-0249">Electron transport</keyword>
<dbReference type="PANTHER" id="PTHR10422:SF18">
    <property type="entry name" value="CYTOCHROME C OXIDASE SUBUNIT 1"/>
    <property type="match status" value="1"/>
</dbReference>
<evidence type="ECO:0000256" key="7">
    <source>
        <dbReference type="SAM" id="Phobius"/>
    </source>
</evidence>
<sequence length="552" mass="62032">MINENTLSNNGNDVSYLDYKGKHTGILGWLLSTDHKRIGLLYLISLTIFLIVGVTFGFLMRLELLTPGRTIMDPQTYNSIFTLHGVIMIFLFVVPGLPAVFGNFFLPILIGAKDVAFPRLNLLSWYLYAIGGLLAILSILLPGGPADTGWTFYIPYSVRTNTNVIPALFAAFILGFSSILTGLNFVTTVHRMRAPGMDWFKMPLSVWSLYATAWVQILATPIIGITLLLVAIERIFSVGLFDPALGGDPVLYQHLFWIYSHPAVYIMILPAMGVVSEIIPVFAHRTIFGYKFIAMSSIAIALFGSLVWAHHMFTAGMSDTGQLIFSLLTMIVAIPSAIKVFNWVATLYKGSIDLQPPMLYVLAFIFQFSIGGLTGVMQGVLSVDVQVHDTSFIVAHFHYVMFGGTGFGFFAALHYWFPKMFGKMYNVNLAKKVFWAMFVGFNALYFPMFIMGWLGMPRRYYDYLPEYQIYHVISTIGSWILVPAIFLMFGNFIYALFKGAKVTEKNVWGGETLEWQISTPPIHENFIDIPVVTESPYQYKDNELVLQTQEAK</sequence>
<proteinExistence type="inferred from homology"/>
<evidence type="ECO:0000256" key="4">
    <source>
        <dbReference type="ARBA" id="ARBA00022989"/>
    </source>
</evidence>
<feature type="transmembrane region" description="Helical" evidence="7">
    <location>
        <begin position="433"/>
        <end position="456"/>
    </location>
</feature>
<dbReference type="PANTHER" id="PTHR10422">
    <property type="entry name" value="CYTOCHROME C OXIDASE SUBUNIT 1"/>
    <property type="match status" value="1"/>
</dbReference>
<reference evidence="9" key="1">
    <citation type="journal article" date="2020" name="mSystems">
        <title>Genome- and Community-Level Interaction Insights into Carbon Utilization and Element Cycling Functions of Hydrothermarchaeota in Hydrothermal Sediment.</title>
        <authorList>
            <person name="Zhou Z."/>
            <person name="Liu Y."/>
            <person name="Xu W."/>
            <person name="Pan J."/>
            <person name="Luo Z.H."/>
            <person name="Li M."/>
        </authorList>
    </citation>
    <scope>NUCLEOTIDE SEQUENCE [LARGE SCALE GENOMIC DNA]</scope>
    <source>
        <strain evidence="9">SpSt-479</strain>
    </source>
</reference>
<comment type="similarity">
    <text evidence="6">Belongs to the heme-copper respiratory oxidase family.</text>
</comment>
<feature type="transmembrane region" description="Helical" evidence="7">
    <location>
        <begin position="40"/>
        <end position="60"/>
    </location>
</feature>
<evidence type="ECO:0000259" key="8">
    <source>
        <dbReference type="PROSITE" id="PS50855"/>
    </source>
</evidence>
<dbReference type="SUPFAM" id="SSF81442">
    <property type="entry name" value="Cytochrome c oxidase subunit I-like"/>
    <property type="match status" value="1"/>
</dbReference>
<dbReference type="InterPro" id="IPR023615">
    <property type="entry name" value="Cyt_c_Oxase_su1_BS"/>
</dbReference>
<feature type="transmembrane region" description="Helical" evidence="7">
    <location>
        <begin position="357"/>
        <end position="377"/>
    </location>
</feature>
<keyword evidence="4 7" id="KW-1133">Transmembrane helix</keyword>
<dbReference type="PRINTS" id="PR01165">
    <property type="entry name" value="CYCOXIDASEI"/>
</dbReference>
<gene>
    <name evidence="9" type="ORF">ENS31_08115</name>
</gene>
<name>A0A7V3E6X6_9BACT</name>
<dbReference type="GO" id="GO:0015990">
    <property type="term" value="P:electron transport coupled proton transport"/>
    <property type="evidence" value="ECO:0007669"/>
    <property type="project" value="TreeGrafter"/>
</dbReference>
<comment type="subcellular location">
    <subcellularLocation>
        <location evidence="1">Membrane</location>
        <topology evidence="1">Multi-pass membrane protein</topology>
    </subcellularLocation>
</comment>
<evidence type="ECO:0000313" key="9">
    <source>
        <dbReference type="EMBL" id="HFI91475.1"/>
    </source>
</evidence>
<protein>
    <submittedName>
        <fullName evidence="9">Cytochrome c oxidase subunit I</fullName>
    </submittedName>
</protein>
<evidence type="ECO:0000256" key="3">
    <source>
        <dbReference type="ARBA" id="ARBA00022692"/>
    </source>
</evidence>
<evidence type="ECO:0000256" key="1">
    <source>
        <dbReference type="ARBA" id="ARBA00004141"/>
    </source>
</evidence>
<dbReference type="GO" id="GO:0022904">
    <property type="term" value="P:respiratory electron transport chain"/>
    <property type="evidence" value="ECO:0007669"/>
    <property type="project" value="TreeGrafter"/>
</dbReference>
<dbReference type="PROSITE" id="PS00077">
    <property type="entry name" value="COX1_CUB"/>
    <property type="match status" value="1"/>
</dbReference>
<dbReference type="GO" id="GO:0009060">
    <property type="term" value="P:aerobic respiration"/>
    <property type="evidence" value="ECO:0007669"/>
    <property type="project" value="InterPro"/>
</dbReference>
<dbReference type="Gene3D" id="1.20.210.10">
    <property type="entry name" value="Cytochrome c oxidase-like, subunit I domain"/>
    <property type="match status" value="1"/>
</dbReference>
<keyword evidence="5 7" id="KW-0472">Membrane</keyword>
<keyword evidence="6" id="KW-0813">Transport</keyword>
<feature type="transmembrane region" description="Helical" evidence="7">
    <location>
        <begin position="256"/>
        <end position="276"/>
    </location>
</feature>
<keyword evidence="2 6" id="KW-0679">Respiratory chain</keyword>
<dbReference type="PROSITE" id="PS50855">
    <property type="entry name" value="COX1"/>
    <property type="match status" value="1"/>
</dbReference>
<keyword evidence="6" id="KW-0479">Metal-binding</keyword>
<dbReference type="GO" id="GO:0004129">
    <property type="term" value="F:cytochrome-c oxidase activity"/>
    <property type="evidence" value="ECO:0007669"/>
    <property type="project" value="InterPro"/>
</dbReference>
<evidence type="ECO:0000256" key="6">
    <source>
        <dbReference type="RuleBase" id="RU000370"/>
    </source>
</evidence>